<sequence length="122" mass="12857">MQAARSASGGEVDSQKCNISMEEVKELGEMIGVSWVKTGDRAQMGGAGREGIDAGEDASSKEQGMGEVGKKGWVISIIGDERPHVIGLQEMKCGMVDDHWVETLWGGKGFGFSQLPANGNSG</sequence>
<reference evidence="2" key="1">
    <citation type="journal article" date="2022" name="Int. J. Mol. Sci.">
        <title>Draft Genome of Tanacetum Coccineum: Genomic Comparison of Closely Related Tanacetum-Family Plants.</title>
        <authorList>
            <person name="Yamashiro T."/>
            <person name="Shiraishi A."/>
            <person name="Nakayama K."/>
            <person name="Satake H."/>
        </authorList>
    </citation>
    <scope>NUCLEOTIDE SEQUENCE</scope>
</reference>
<gene>
    <name evidence="2" type="ORF">Tco_0951989</name>
</gene>
<evidence type="ECO:0000256" key="1">
    <source>
        <dbReference type="SAM" id="MobiDB-lite"/>
    </source>
</evidence>
<protein>
    <submittedName>
        <fullName evidence="2">Uncharacterized protein</fullName>
    </submittedName>
</protein>
<keyword evidence="3" id="KW-1185">Reference proteome</keyword>
<reference evidence="2" key="2">
    <citation type="submission" date="2022-01" db="EMBL/GenBank/DDBJ databases">
        <authorList>
            <person name="Yamashiro T."/>
            <person name="Shiraishi A."/>
            <person name="Satake H."/>
            <person name="Nakayama K."/>
        </authorList>
    </citation>
    <scope>NUCLEOTIDE SEQUENCE</scope>
</reference>
<comment type="caution">
    <text evidence="2">The sequence shown here is derived from an EMBL/GenBank/DDBJ whole genome shotgun (WGS) entry which is preliminary data.</text>
</comment>
<dbReference type="Proteomes" id="UP001151760">
    <property type="component" value="Unassembled WGS sequence"/>
</dbReference>
<dbReference type="EMBL" id="BQNB010015714">
    <property type="protein sequence ID" value="GJT43274.1"/>
    <property type="molecule type" value="Genomic_DNA"/>
</dbReference>
<evidence type="ECO:0000313" key="2">
    <source>
        <dbReference type="EMBL" id="GJT43274.1"/>
    </source>
</evidence>
<accession>A0ABQ5E1S8</accession>
<proteinExistence type="predicted"/>
<name>A0ABQ5E1S8_9ASTR</name>
<feature type="region of interest" description="Disordered" evidence="1">
    <location>
        <begin position="42"/>
        <end position="66"/>
    </location>
</feature>
<evidence type="ECO:0000313" key="3">
    <source>
        <dbReference type="Proteomes" id="UP001151760"/>
    </source>
</evidence>
<organism evidence="2 3">
    <name type="scientific">Tanacetum coccineum</name>
    <dbReference type="NCBI Taxonomy" id="301880"/>
    <lineage>
        <taxon>Eukaryota</taxon>
        <taxon>Viridiplantae</taxon>
        <taxon>Streptophyta</taxon>
        <taxon>Embryophyta</taxon>
        <taxon>Tracheophyta</taxon>
        <taxon>Spermatophyta</taxon>
        <taxon>Magnoliopsida</taxon>
        <taxon>eudicotyledons</taxon>
        <taxon>Gunneridae</taxon>
        <taxon>Pentapetalae</taxon>
        <taxon>asterids</taxon>
        <taxon>campanulids</taxon>
        <taxon>Asterales</taxon>
        <taxon>Asteraceae</taxon>
        <taxon>Asteroideae</taxon>
        <taxon>Anthemideae</taxon>
        <taxon>Anthemidinae</taxon>
        <taxon>Tanacetum</taxon>
    </lineage>
</organism>